<accession>A0A540M1C9</accession>
<comment type="caution">
    <text evidence="1">The sequence shown here is derived from an EMBL/GenBank/DDBJ whole genome shotgun (WGS) entry which is preliminary data.</text>
</comment>
<dbReference type="STRING" id="106549.A0A540M1C9"/>
<gene>
    <name evidence="1" type="ORF">C1H46_021890</name>
</gene>
<dbReference type="EMBL" id="VIEB01000391">
    <property type="protein sequence ID" value="TQD92554.1"/>
    <property type="molecule type" value="Genomic_DNA"/>
</dbReference>
<protein>
    <submittedName>
        <fullName evidence="1">Uncharacterized protein</fullName>
    </submittedName>
</protein>
<dbReference type="AlphaFoldDB" id="A0A540M1C9"/>
<proteinExistence type="predicted"/>
<evidence type="ECO:0000313" key="1">
    <source>
        <dbReference type="EMBL" id="TQD92554.1"/>
    </source>
</evidence>
<evidence type="ECO:0000313" key="2">
    <source>
        <dbReference type="Proteomes" id="UP000315295"/>
    </source>
</evidence>
<name>A0A540M1C9_MALBA</name>
<organism evidence="1 2">
    <name type="scientific">Malus baccata</name>
    <name type="common">Siberian crab apple</name>
    <name type="synonym">Pyrus baccata</name>
    <dbReference type="NCBI Taxonomy" id="106549"/>
    <lineage>
        <taxon>Eukaryota</taxon>
        <taxon>Viridiplantae</taxon>
        <taxon>Streptophyta</taxon>
        <taxon>Embryophyta</taxon>
        <taxon>Tracheophyta</taxon>
        <taxon>Spermatophyta</taxon>
        <taxon>Magnoliopsida</taxon>
        <taxon>eudicotyledons</taxon>
        <taxon>Gunneridae</taxon>
        <taxon>Pentapetalae</taxon>
        <taxon>rosids</taxon>
        <taxon>fabids</taxon>
        <taxon>Rosales</taxon>
        <taxon>Rosaceae</taxon>
        <taxon>Amygdaloideae</taxon>
        <taxon>Maleae</taxon>
        <taxon>Malus</taxon>
    </lineage>
</organism>
<reference evidence="1 2" key="1">
    <citation type="journal article" date="2019" name="G3 (Bethesda)">
        <title>Sequencing of a Wild Apple (Malus baccata) Genome Unravels the Differences Between Cultivated and Wild Apple Species Regarding Disease Resistance and Cold Tolerance.</title>
        <authorList>
            <person name="Chen X."/>
        </authorList>
    </citation>
    <scope>NUCLEOTIDE SEQUENCE [LARGE SCALE GENOMIC DNA]</scope>
    <source>
        <strain evidence="2">cv. Shandingzi</strain>
        <tissue evidence="1">Leaves</tissue>
    </source>
</reference>
<dbReference type="Proteomes" id="UP000315295">
    <property type="component" value="Unassembled WGS sequence"/>
</dbReference>
<keyword evidence="2" id="KW-1185">Reference proteome</keyword>
<sequence length="65" mass="7287">MASTATLFVNTPYPSHSFPKPSSAHFAPVLKLSTHLGSKPRARQRLRISNRLIERDDMKLVNLSV</sequence>